<dbReference type="HOGENOM" id="CLU_2623028_0_0_1"/>
<dbReference type="AlphaFoldDB" id="A0A0C9SK81"/>
<dbReference type="EMBL" id="KN832579">
    <property type="protein sequence ID" value="KII83276.1"/>
    <property type="molecule type" value="Genomic_DNA"/>
</dbReference>
<evidence type="ECO:0000313" key="3">
    <source>
        <dbReference type="Proteomes" id="UP000053263"/>
    </source>
</evidence>
<sequence length="78" mass="8444">MDLEEDDDAPVTDIWSRAAGPGLPLSVYRYNERTPGHVAPADSSETLVSSREMDDKMDDKGCWTDGEDDVGLEGDGAI</sequence>
<proteinExistence type="predicted"/>
<evidence type="ECO:0000256" key="1">
    <source>
        <dbReference type="SAM" id="MobiDB-lite"/>
    </source>
</evidence>
<organism evidence="2 3">
    <name type="scientific">Plicaturopsis crispa FD-325 SS-3</name>
    <dbReference type="NCBI Taxonomy" id="944288"/>
    <lineage>
        <taxon>Eukaryota</taxon>
        <taxon>Fungi</taxon>
        <taxon>Dikarya</taxon>
        <taxon>Basidiomycota</taxon>
        <taxon>Agaricomycotina</taxon>
        <taxon>Agaricomycetes</taxon>
        <taxon>Agaricomycetidae</taxon>
        <taxon>Amylocorticiales</taxon>
        <taxon>Amylocorticiaceae</taxon>
        <taxon>Plicatura</taxon>
        <taxon>Plicaturopsis crispa</taxon>
    </lineage>
</organism>
<gene>
    <name evidence="2" type="ORF">PLICRDRAFT_47324</name>
</gene>
<evidence type="ECO:0000313" key="2">
    <source>
        <dbReference type="EMBL" id="KII83276.1"/>
    </source>
</evidence>
<protein>
    <submittedName>
        <fullName evidence="2">Uncharacterized protein</fullName>
    </submittedName>
</protein>
<accession>A0A0C9SK81</accession>
<dbReference type="Proteomes" id="UP000053263">
    <property type="component" value="Unassembled WGS sequence"/>
</dbReference>
<feature type="region of interest" description="Disordered" evidence="1">
    <location>
        <begin position="34"/>
        <end position="78"/>
    </location>
</feature>
<keyword evidence="3" id="KW-1185">Reference proteome</keyword>
<name>A0A0C9SK81_PLICR</name>
<feature type="compositionally biased region" description="Basic and acidic residues" evidence="1">
    <location>
        <begin position="51"/>
        <end position="62"/>
    </location>
</feature>
<reference evidence="2 3" key="1">
    <citation type="submission" date="2014-06" db="EMBL/GenBank/DDBJ databases">
        <title>Evolutionary Origins and Diversification of the Mycorrhizal Mutualists.</title>
        <authorList>
            <consortium name="DOE Joint Genome Institute"/>
            <consortium name="Mycorrhizal Genomics Consortium"/>
            <person name="Kohler A."/>
            <person name="Kuo A."/>
            <person name="Nagy L.G."/>
            <person name="Floudas D."/>
            <person name="Copeland A."/>
            <person name="Barry K.W."/>
            <person name="Cichocki N."/>
            <person name="Veneault-Fourrey C."/>
            <person name="LaButti K."/>
            <person name="Lindquist E.A."/>
            <person name="Lipzen A."/>
            <person name="Lundell T."/>
            <person name="Morin E."/>
            <person name="Murat C."/>
            <person name="Riley R."/>
            <person name="Ohm R."/>
            <person name="Sun H."/>
            <person name="Tunlid A."/>
            <person name="Henrissat B."/>
            <person name="Grigoriev I.V."/>
            <person name="Hibbett D.S."/>
            <person name="Martin F."/>
        </authorList>
    </citation>
    <scope>NUCLEOTIDE SEQUENCE [LARGE SCALE GENOMIC DNA]</scope>
    <source>
        <strain evidence="2 3">FD-325 SS-3</strain>
    </source>
</reference>